<organism evidence="1 2">
    <name type="scientific">Medicago truncatula</name>
    <name type="common">Barrel medic</name>
    <name type="synonym">Medicago tribuloides</name>
    <dbReference type="NCBI Taxonomy" id="3880"/>
    <lineage>
        <taxon>Eukaryota</taxon>
        <taxon>Viridiplantae</taxon>
        <taxon>Streptophyta</taxon>
        <taxon>Embryophyta</taxon>
        <taxon>Tracheophyta</taxon>
        <taxon>Spermatophyta</taxon>
        <taxon>Magnoliopsida</taxon>
        <taxon>eudicotyledons</taxon>
        <taxon>Gunneridae</taxon>
        <taxon>Pentapetalae</taxon>
        <taxon>rosids</taxon>
        <taxon>fabids</taxon>
        <taxon>Fabales</taxon>
        <taxon>Fabaceae</taxon>
        <taxon>Papilionoideae</taxon>
        <taxon>50 kb inversion clade</taxon>
        <taxon>NPAAA clade</taxon>
        <taxon>Hologalegina</taxon>
        <taxon>IRL clade</taxon>
        <taxon>Trifolieae</taxon>
        <taxon>Medicago</taxon>
    </lineage>
</organism>
<reference evidence="2" key="1">
    <citation type="journal article" date="2018" name="Nat. Plants">
        <title>Whole-genome landscape of Medicago truncatula symbiotic genes.</title>
        <authorList>
            <person name="Pecrix Y."/>
            <person name="Staton S.E."/>
            <person name="Sallet E."/>
            <person name="Lelandais-Briere C."/>
            <person name="Moreau S."/>
            <person name="Carrere S."/>
            <person name="Blein T."/>
            <person name="Jardinaud M.F."/>
            <person name="Latrasse D."/>
            <person name="Zouine M."/>
            <person name="Zahm M."/>
            <person name="Kreplak J."/>
            <person name="Mayjonade B."/>
            <person name="Satge C."/>
            <person name="Perez M."/>
            <person name="Cauet S."/>
            <person name="Marande W."/>
            <person name="Chantry-Darmon C."/>
            <person name="Lopez-Roques C."/>
            <person name="Bouchez O."/>
            <person name="Berard A."/>
            <person name="Debelle F."/>
            <person name="Munos S."/>
            <person name="Bendahmane A."/>
            <person name="Berges H."/>
            <person name="Niebel A."/>
            <person name="Buitink J."/>
            <person name="Frugier F."/>
            <person name="Benhamed M."/>
            <person name="Crespi M."/>
            <person name="Gouzy J."/>
            <person name="Gamas P."/>
        </authorList>
    </citation>
    <scope>NUCLEOTIDE SEQUENCE [LARGE SCALE GENOMIC DNA]</scope>
    <source>
        <strain evidence="2">cv. Jemalong A17</strain>
    </source>
</reference>
<dbReference type="EMBL" id="PSQE01000008">
    <property type="protein sequence ID" value="RHN40625.1"/>
    <property type="molecule type" value="Genomic_DNA"/>
</dbReference>
<dbReference type="EC" id="1.1.1.49" evidence="1"/>
<proteinExistence type="predicted"/>
<dbReference type="Gramene" id="rna46795">
    <property type="protein sequence ID" value="RHN40625.1"/>
    <property type="gene ID" value="gene46795"/>
</dbReference>
<gene>
    <name evidence="1" type="ORF">MtrunA17_Chr8g0356711</name>
</gene>
<dbReference type="AlphaFoldDB" id="A0A396GPK3"/>
<evidence type="ECO:0000313" key="2">
    <source>
        <dbReference type="Proteomes" id="UP000265566"/>
    </source>
</evidence>
<dbReference type="Gene3D" id="3.40.50.720">
    <property type="entry name" value="NAD(P)-binding Rossmann-like Domain"/>
    <property type="match status" value="1"/>
</dbReference>
<sequence length="47" mass="5808">MDYFLKRCFYHSGLYNSEEDFLDLDSKLKEKEVMLEEKKTYLIFYAI</sequence>
<protein>
    <submittedName>
        <fullName evidence="1">Putative glucose-6-phosphate dehydrogenase (NADP(+))</fullName>
        <ecNumber evidence="1">1.1.1.49</ecNumber>
    </submittedName>
</protein>
<evidence type="ECO:0000313" key="1">
    <source>
        <dbReference type="EMBL" id="RHN40625.1"/>
    </source>
</evidence>
<dbReference type="Proteomes" id="UP000265566">
    <property type="component" value="Chromosome 8"/>
</dbReference>
<name>A0A396GPK3_MEDTR</name>
<keyword evidence="1" id="KW-0560">Oxidoreductase</keyword>
<comment type="caution">
    <text evidence="1">The sequence shown here is derived from an EMBL/GenBank/DDBJ whole genome shotgun (WGS) entry which is preliminary data.</text>
</comment>
<accession>A0A396GPK3</accession>
<dbReference type="GO" id="GO:0004345">
    <property type="term" value="F:glucose-6-phosphate dehydrogenase activity"/>
    <property type="evidence" value="ECO:0007669"/>
    <property type="project" value="UniProtKB-EC"/>
</dbReference>